<reference evidence="1" key="2">
    <citation type="submission" date="2021-11" db="EMBL/GenBank/DDBJ databases">
        <authorList>
            <person name="Gilroy R."/>
        </authorList>
    </citation>
    <scope>NUCLEOTIDE SEQUENCE</scope>
    <source>
        <strain evidence="1">150</strain>
    </source>
</reference>
<dbReference type="EMBL" id="JAJJVO010000020">
    <property type="protein sequence ID" value="MCC9272898.1"/>
    <property type="molecule type" value="Genomic_DNA"/>
</dbReference>
<proteinExistence type="predicted"/>
<organism evidence="1 2">
    <name type="scientific">Enterococcus aquimarinus</name>
    <dbReference type="NCBI Taxonomy" id="328396"/>
    <lineage>
        <taxon>Bacteria</taxon>
        <taxon>Bacillati</taxon>
        <taxon>Bacillota</taxon>
        <taxon>Bacilli</taxon>
        <taxon>Lactobacillales</taxon>
        <taxon>Enterococcaceae</taxon>
        <taxon>Enterococcus</taxon>
    </lineage>
</organism>
<reference evidence="1" key="1">
    <citation type="journal article" date="2021" name="PeerJ">
        <title>Extensive microbial diversity within the chicken gut microbiome revealed by metagenomics and culture.</title>
        <authorList>
            <person name="Gilroy R."/>
            <person name="Ravi A."/>
            <person name="Getino M."/>
            <person name="Pursley I."/>
            <person name="Horton D.L."/>
            <person name="Alikhan N.F."/>
            <person name="Baker D."/>
            <person name="Gharbi K."/>
            <person name="Hall N."/>
            <person name="Watson M."/>
            <person name="Adriaenssens E.M."/>
            <person name="Foster-Nyarko E."/>
            <person name="Jarju S."/>
            <person name="Secka A."/>
            <person name="Antonio M."/>
            <person name="Oren A."/>
            <person name="Chaudhuri R.R."/>
            <person name="La Ragione R."/>
            <person name="Hildebrand F."/>
            <person name="Pallen M.J."/>
        </authorList>
    </citation>
    <scope>NUCLEOTIDE SEQUENCE</scope>
    <source>
        <strain evidence="1">150</strain>
    </source>
</reference>
<comment type="caution">
    <text evidence="1">The sequence shown here is derived from an EMBL/GenBank/DDBJ whole genome shotgun (WGS) entry which is preliminary data.</text>
</comment>
<dbReference type="AlphaFoldDB" id="A0A9E3ZSM0"/>
<sequence length="61" mass="6780">MERGVSKIDGVVNSNVDYIAETLSFEVADENESGVLSQVKQEKAAICLVAAFFAFQIMRYF</sequence>
<evidence type="ECO:0000313" key="1">
    <source>
        <dbReference type="EMBL" id="MCC9272898.1"/>
    </source>
</evidence>
<gene>
    <name evidence="1" type="ORF">K8V42_01255</name>
</gene>
<dbReference type="Proteomes" id="UP000813384">
    <property type="component" value="Unassembled WGS sequence"/>
</dbReference>
<name>A0A9E3ZSM0_9ENTE</name>
<evidence type="ECO:0000313" key="2">
    <source>
        <dbReference type="Proteomes" id="UP000813384"/>
    </source>
</evidence>
<accession>A0A9E3ZSM0</accession>
<protein>
    <submittedName>
        <fullName evidence="1">Uncharacterized protein</fullName>
    </submittedName>
</protein>